<sequence>MPRPLALHLAASLLRAARRLGDGTLSLRVAPSGPWGSFNEDAPSGTQYQLAALEHAVPGLEVLPDALPLDRASLSALIKANFRLHRDGVAELSEGYTTLDQGFAALRALSEQMYLERCSSSSTEEGVQVDVTSRWMGSEPLLSGDTGHAFTYRVRVTNRRGASIQVLGRGWDIVDATGALAGFIPLDPGNAVVGQQPVVPPGSTFEYTSGSVLSTPSGVMRGRLAVTELKGLRPWRRGEEFFQVPIKPFALLRPQSGGGAAGGG</sequence>
<dbReference type="InterPro" id="IPR050718">
    <property type="entry name" value="ApaG-like"/>
</dbReference>
<evidence type="ECO:0000313" key="2">
    <source>
        <dbReference type="EMBL" id="GBF97935.1"/>
    </source>
</evidence>
<gene>
    <name evidence="2" type="ORF">Rsub_10608</name>
</gene>
<protein>
    <recommendedName>
        <fullName evidence="1">ApaG domain-containing protein</fullName>
    </recommendedName>
</protein>
<keyword evidence="3" id="KW-1185">Reference proteome</keyword>
<dbReference type="STRING" id="307507.A0A2V0PLN2"/>
<proteinExistence type="predicted"/>
<dbReference type="PANTHER" id="PTHR47191:SF2">
    <property type="entry name" value="OS05G0170800 PROTEIN"/>
    <property type="match status" value="1"/>
</dbReference>
<name>A0A2V0PLN2_9CHLO</name>
<dbReference type="AlphaFoldDB" id="A0A2V0PLN2"/>
<dbReference type="OrthoDB" id="533807at2759"/>
<dbReference type="InterPro" id="IPR007474">
    <property type="entry name" value="ApaG_domain"/>
</dbReference>
<reference evidence="2 3" key="1">
    <citation type="journal article" date="2018" name="Sci. Rep.">
        <title>Raphidocelis subcapitata (=Pseudokirchneriella subcapitata) provides an insight into genome evolution and environmental adaptations in the Sphaeropleales.</title>
        <authorList>
            <person name="Suzuki S."/>
            <person name="Yamaguchi H."/>
            <person name="Nakajima N."/>
            <person name="Kawachi M."/>
        </authorList>
    </citation>
    <scope>NUCLEOTIDE SEQUENCE [LARGE SCALE GENOMIC DNA]</scope>
    <source>
        <strain evidence="2 3">NIES-35</strain>
    </source>
</reference>
<dbReference type="InterPro" id="IPR036767">
    <property type="entry name" value="ApaG_sf"/>
</dbReference>
<dbReference type="Gene3D" id="2.60.40.1470">
    <property type="entry name" value="ApaG domain"/>
    <property type="match status" value="1"/>
</dbReference>
<accession>A0A2V0PLN2</accession>
<dbReference type="EMBL" id="BDRX01000111">
    <property type="protein sequence ID" value="GBF97935.1"/>
    <property type="molecule type" value="Genomic_DNA"/>
</dbReference>
<feature type="domain" description="ApaG" evidence="1">
    <location>
        <begin position="121"/>
        <end position="258"/>
    </location>
</feature>
<dbReference type="SUPFAM" id="SSF110069">
    <property type="entry name" value="ApaG-like"/>
    <property type="match status" value="1"/>
</dbReference>
<dbReference type="Proteomes" id="UP000247498">
    <property type="component" value="Unassembled WGS sequence"/>
</dbReference>
<organism evidence="2 3">
    <name type="scientific">Raphidocelis subcapitata</name>
    <dbReference type="NCBI Taxonomy" id="307507"/>
    <lineage>
        <taxon>Eukaryota</taxon>
        <taxon>Viridiplantae</taxon>
        <taxon>Chlorophyta</taxon>
        <taxon>core chlorophytes</taxon>
        <taxon>Chlorophyceae</taxon>
        <taxon>CS clade</taxon>
        <taxon>Sphaeropleales</taxon>
        <taxon>Selenastraceae</taxon>
        <taxon>Raphidocelis</taxon>
    </lineage>
</organism>
<evidence type="ECO:0000313" key="3">
    <source>
        <dbReference type="Proteomes" id="UP000247498"/>
    </source>
</evidence>
<evidence type="ECO:0000259" key="1">
    <source>
        <dbReference type="PROSITE" id="PS51087"/>
    </source>
</evidence>
<dbReference type="InParanoid" id="A0A2V0PLN2"/>
<dbReference type="PANTHER" id="PTHR47191">
    <property type="entry name" value="OS05G0170800 PROTEIN"/>
    <property type="match status" value="1"/>
</dbReference>
<dbReference type="Pfam" id="PF04379">
    <property type="entry name" value="DUF525"/>
    <property type="match status" value="1"/>
</dbReference>
<comment type="caution">
    <text evidence="2">The sequence shown here is derived from an EMBL/GenBank/DDBJ whole genome shotgun (WGS) entry which is preliminary data.</text>
</comment>
<dbReference type="PROSITE" id="PS51087">
    <property type="entry name" value="APAG"/>
    <property type="match status" value="1"/>
</dbReference>